<dbReference type="PROSITE" id="PS00480">
    <property type="entry name" value="CITRATE_SYNTHASE"/>
    <property type="match status" value="1"/>
</dbReference>
<evidence type="ECO:0000313" key="7">
    <source>
        <dbReference type="EMBL" id="GGF23683.1"/>
    </source>
</evidence>
<dbReference type="EMBL" id="BMCS01000001">
    <property type="protein sequence ID" value="GGF23683.1"/>
    <property type="molecule type" value="Genomic_DNA"/>
</dbReference>
<dbReference type="SUPFAM" id="SSF48256">
    <property type="entry name" value="Citrate synthase"/>
    <property type="match status" value="1"/>
</dbReference>
<sequence length="390" mass="42373">MHHSESRHTMSVIEADPGLSNVSVAHTEIGDVRGEEGFYQYRQFSAIDLARHRTFEEVWFLFVHGRLPDTVELAEFTAQVRSLRAVDDELMAVIRLVAATGTDHRSLIDLRTVLSSLGQLEGMSPLWDSDESTRAGHALRVSAVTPTILAALHRLSHGEEPVSARDDLDTAAHWLYSITGDVPAPEHARAVEQYLIATIDHGFNASTFTARVIASSGADLVSAICGAIGAFSGPLHGGAPDRALDALDEIVAAGGTEAAGGWAREQLASGQRIMGFGHAVYRTVDPRSELLREIAIGLGGGLVDLAVDVEREVVAVLEQAHPDRPLYANVEFYAGVVMDRCGIPREMFTPTFTVSRVVGWCSNVIEQAQSRRIIRPRARYVGPEVVELVR</sequence>
<keyword evidence="3 5" id="KW-0808">Transferase</keyword>
<evidence type="ECO:0000256" key="6">
    <source>
        <dbReference type="RuleBase" id="RU003406"/>
    </source>
</evidence>
<evidence type="ECO:0000313" key="8">
    <source>
        <dbReference type="Proteomes" id="UP000632454"/>
    </source>
</evidence>
<comment type="similarity">
    <text evidence="2 5 6">Belongs to the citrate synthase family.</text>
</comment>
<dbReference type="InterPro" id="IPR002020">
    <property type="entry name" value="Citrate_synthase"/>
</dbReference>
<dbReference type="PANTHER" id="PTHR11739:SF23">
    <property type="entry name" value="CITRATE SYNTHASE 2-RELATED"/>
    <property type="match status" value="1"/>
</dbReference>
<gene>
    <name evidence="7" type="ORF">GCM10007298_19510</name>
</gene>
<dbReference type="InterPro" id="IPR024176">
    <property type="entry name" value="Citrate_synthase_bac-typ"/>
</dbReference>
<dbReference type="InterPro" id="IPR019810">
    <property type="entry name" value="Citrate_synthase_AS"/>
</dbReference>
<dbReference type="PIRSF" id="PIRSF001369">
    <property type="entry name" value="Citrate_synth"/>
    <property type="match status" value="1"/>
</dbReference>
<reference evidence="8" key="1">
    <citation type="journal article" date="2019" name="Int. J. Syst. Evol. Microbiol.">
        <title>The Global Catalogue of Microorganisms (GCM) 10K type strain sequencing project: providing services to taxonomists for standard genome sequencing and annotation.</title>
        <authorList>
            <consortium name="The Broad Institute Genomics Platform"/>
            <consortium name="The Broad Institute Genome Sequencing Center for Infectious Disease"/>
            <person name="Wu L."/>
            <person name="Ma J."/>
        </authorList>
    </citation>
    <scope>NUCLEOTIDE SEQUENCE [LARGE SCALE GENOMIC DNA]</scope>
    <source>
        <strain evidence="8">CCM 7855</strain>
    </source>
</reference>
<evidence type="ECO:0000256" key="2">
    <source>
        <dbReference type="ARBA" id="ARBA00010566"/>
    </source>
</evidence>
<protein>
    <recommendedName>
        <fullName evidence="5">Citrate synthase</fullName>
    </recommendedName>
</protein>
<dbReference type="Proteomes" id="UP000632454">
    <property type="component" value="Unassembled WGS sequence"/>
</dbReference>
<dbReference type="PRINTS" id="PR00143">
    <property type="entry name" value="CITRTSNTHASE"/>
</dbReference>
<comment type="pathway">
    <text evidence="1">Carbohydrate metabolism; tricarboxylic acid cycle.</text>
</comment>
<evidence type="ECO:0000256" key="3">
    <source>
        <dbReference type="ARBA" id="ARBA00022679"/>
    </source>
</evidence>
<name>A0ABQ1UPY0_9NOCA</name>
<dbReference type="Gene3D" id="1.10.580.10">
    <property type="entry name" value="Citrate Synthase, domain 1"/>
    <property type="match status" value="1"/>
</dbReference>
<evidence type="ECO:0000256" key="4">
    <source>
        <dbReference type="ARBA" id="ARBA00049288"/>
    </source>
</evidence>
<comment type="caution">
    <text evidence="7">The sequence shown here is derived from an EMBL/GenBank/DDBJ whole genome shotgun (WGS) entry which is preliminary data.</text>
</comment>
<dbReference type="Pfam" id="PF00285">
    <property type="entry name" value="Citrate_synt"/>
    <property type="match status" value="1"/>
</dbReference>
<dbReference type="PANTHER" id="PTHR11739">
    <property type="entry name" value="CITRATE SYNTHASE"/>
    <property type="match status" value="1"/>
</dbReference>
<accession>A0ABQ1UPY0</accession>
<evidence type="ECO:0000256" key="5">
    <source>
        <dbReference type="PIRNR" id="PIRNR001369"/>
    </source>
</evidence>
<evidence type="ECO:0000256" key="1">
    <source>
        <dbReference type="ARBA" id="ARBA00005163"/>
    </source>
</evidence>
<proteinExistence type="inferred from homology"/>
<dbReference type="Gene3D" id="1.10.230.10">
    <property type="entry name" value="Cytochrome P450-Terp, domain 2"/>
    <property type="match status" value="1"/>
</dbReference>
<comment type="catalytic activity">
    <reaction evidence="4">
        <text>oxaloacetate + acetyl-CoA + H2O = citrate + CoA + H(+)</text>
        <dbReference type="Rhea" id="RHEA:16845"/>
        <dbReference type="ChEBI" id="CHEBI:15377"/>
        <dbReference type="ChEBI" id="CHEBI:15378"/>
        <dbReference type="ChEBI" id="CHEBI:16452"/>
        <dbReference type="ChEBI" id="CHEBI:16947"/>
        <dbReference type="ChEBI" id="CHEBI:57287"/>
        <dbReference type="ChEBI" id="CHEBI:57288"/>
        <dbReference type="EC" id="2.3.3.16"/>
    </reaction>
</comment>
<dbReference type="InterPro" id="IPR016143">
    <property type="entry name" value="Citrate_synth-like_sm_a-sub"/>
</dbReference>
<dbReference type="InterPro" id="IPR016142">
    <property type="entry name" value="Citrate_synth-like_lrg_a-sub"/>
</dbReference>
<dbReference type="InterPro" id="IPR036969">
    <property type="entry name" value="Citrate_synthase_sf"/>
</dbReference>
<keyword evidence="8" id="KW-1185">Reference proteome</keyword>
<organism evidence="7 8">
    <name type="scientific">Williamsia phyllosphaerae</name>
    <dbReference type="NCBI Taxonomy" id="885042"/>
    <lineage>
        <taxon>Bacteria</taxon>
        <taxon>Bacillati</taxon>
        <taxon>Actinomycetota</taxon>
        <taxon>Actinomycetes</taxon>
        <taxon>Mycobacteriales</taxon>
        <taxon>Nocardiaceae</taxon>
        <taxon>Williamsia</taxon>
    </lineage>
</organism>